<dbReference type="GO" id="GO:0005737">
    <property type="term" value="C:cytoplasm"/>
    <property type="evidence" value="ECO:0007669"/>
    <property type="project" value="UniProtKB-SubCell"/>
</dbReference>
<proteinExistence type="inferred from homology"/>
<dbReference type="SUPFAM" id="SSF58014">
    <property type="entry name" value="Coiled-coil domain of nucleotide exchange factor GrpE"/>
    <property type="match status" value="1"/>
</dbReference>
<keyword evidence="3 4" id="KW-0143">Chaperone</keyword>
<dbReference type="PANTHER" id="PTHR21237:SF23">
    <property type="entry name" value="GRPE PROTEIN HOMOLOG, MITOCHONDRIAL"/>
    <property type="match status" value="1"/>
</dbReference>
<dbReference type="InterPro" id="IPR009012">
    <property type="entry name" value="GrpE_head"/>
</dbReference>
<feature type="compositionally biased region" description="Polar residues" evidence="6">
    <location>
        <begin position="10"/>
        <end position="23"/>
    </location>
</feature>
<evidence type="ECO:0000256" key="4">
    <source>
        <dbReference type="HAMAP-Rule" id="MF_01151"/>
    </source>
</evidence>
<dbReference type="Gene3D" id="2.30.22.10">
    <property type="entry name" value="Head domain of nucleotide exchange factor GrpE"/>
    <property type="match status" value="1"/>
</dbReference>
<dbReference type="KEGG" id="cpri:FZC34_01825"/>
<dbReference type="SUPFAM" id="SSF51064">
    <property type="entry name" value="Head domain of nucleotide exchange factor GrpE"/>
    <property type="match status" value="1"/>
</dbReference>
<dbReference type="Proteomes" id="UP000325004">
    <property type="component" value="Chromosome"/>
</dbReference>
<reference evidence="7 8" key="1">
    <citation type="submission" date="2019-08" db="EMBL/GenBank/DDBJ databases">
        <title>Highly reduced genomes of protist endosymbionts show evolutionary convergence.</title>
        <authorList>
            <person name="George E."/>
            <person name="Husnik F."/>
            <person name="Tashyreva D."/>
            <person name="Prokopchuk G."/>
            <person name="Horak A."/>
            <person name="Kwong W.K."/>
            <person name="Lukes J."/>
            <person name="Keeling P.J."/>
        </authorList>
    </citation>
    <scope>NUCLEOTIDE SEQUENCE [LARGE SCALE GENOMIC DNA]</scope>
    <source>
        <strain evidence="7">1604LC</strain>
    </source>
</reference>
<dbReference type="EMBL" id="CP043316">
    <property type="protein sequence ID" value="QEK38641.1"/>
    <property type="molecule type" value="Genomic_DNA"/>
</dbReference>
<evidence type="ECO:0000313" key="8">
    <source>
        <dbReference type="Proteomes" id="UP000325004"/>
    </source>
</evidence>
<comment type="subcellular location">
    <subcellularLocation>
        <location evidence="4">Cytoplasm</location>
    </subcellularLocation>
</comment>
<comment type="subunit">
    <text evidence="4">Homodimer.</text>
</comment>
<evidence type="ECO:0000256" key="6">
    <source>
        <dbReference type="SAM" id="MobiDB-lite"/>
    </source>
</evidence>
<keyword evidence="8" id="KW-1185">Reference proteome</keyword>
<dbReference type="GO" id="GO:0042803">
    <property type="term" value="F:protein homodimerization activity"/>
    <property type="evidence" value="ECO:0007669"/>
    <property type="project" value="InterPro"/>
</dbReference>
<accession>A0A5C0UG37</accession>
<dbReference type="OrthoDB" id="9789811at2"/>
<dbReference type="PANTHER" id="PTHR21237">
    <property type="entry name" value="GRPE PROTEIN"/>
    <property type="match status" value="1"/>
</dbReference>
<dbReference type="InterPro" id="IPR013805">
    <property type="entry name" value="GrpE_CC"/>
</dbReference>
<gene>
    <name evidence="4" type="primary">grpE</name>
    <name evidence="7" type="ORF">FZC34_01825</name>
</gene>
<dbReference type="GO" id="GO:0000774">
    <property type="term" value="F:adenyl-nucleotide exchange factor activity"/>
    <property type="evidence" value="ECO:0007669"/>
    <property type="project" value="InterPro"/>
</dbReference>
<dbReference type="Gene3D" id="3.90.20.20">
    <property type="match status" value="1"/>
</dbReference>
<name>A0A5C0UG37_9PROT</name>
<evidence type="ECO:0000256" key="3">
    <source>
        <dbReference type="ARBA" id="ARBA00023186"/>
    </source>
</evidence>
<keyword evidence="4" id="KW-0963">Cytoplasm</keyword>
<dbReference type="RefSeq" id="WP_148971762.1">
    <property type="nucleotide sequence ID" value="NZ_CP043316.1"/>
</dbReference>
<dbReference type="Pfam" id="PF01025">
    <property type="entry name" value="GrpE"/>
    <property type="match status" value="1"/>
</dbReference>
<dbReference type="AlphaFoldDB" id="A0A5C0UG37"/>
<dbReference type="InterPro" id="IPR000740">
    <property type="entry name" value="GrpE"/>
</dbReference>
<dbReference type="GO" id="GO:0051087">
    <property type="term" value="F:protein-folding chaperone binding"/>
    <property type="evidence" value="ECO:0007669"/>
    <property type="project" value="InterPro"/>
</dbReference>
<dbReference type="GO" id="GO:0051082">
    <property type="term" value="F:unfolded protein binding"/>
    <property type="evidence" value="ECO:0007669"/>
    <property type="project" value="TreeGrafter"/>
</dbReference>
<evidence type="ECO:0000256" key="2">
    <source>
        <dbReference type="ARBA" id="ARBA00023016"/>
    </source>
</evidence>
<sequence length="181" mass="20410">MFVDHDSSNVDETLNDNVDSVNLNANSDSENEENAQEGLENLVKKLKGDLVLSLADKENMRKRFERDSREYAKHVVNNFALSILEVVDNLELALQAAESDKNIHIGIQLVYKQILSILEGKNITQQNTQIGDEFDAQKHEILEEISSDQDKNKIAQIKAKGYMMNDKVLRHAKVSVSTGIK</sequence>
<dbReference type="CDD" id="cd00446">
    <property type="entry name" value="GrpE"/>
    <property type="match status" value="1"/>
</dbReference>
<dbReference type="GO" id="GO:0006457">
    <property type="term" value="P:protein folding"/>
    <property type="evidence" value="ECO:0007669"/>
    <property type="project" value="InterPro"/>
</dbReference>
<keyword evidence="2 4" id="KW-0346">Stress response</keyword>
<comment type="similarity">
    <text evidence="1 4 5">Belongs to the GrpE family.</text>
</comment>
<evidence type="ECO:0000256" key="1">
    <source>
        <dbReference type="ARBA" id="ARBA00009054"/>
    </source>
</evidence>
<feature type="region of interest" description="Disordered" evidence="6">
    <location>
        <begin position="1"/>
        <end position="36"/>
    </location>
</feature>
<evidence type="ECO:0000256" key="5">
    <source>
        <dbReference type="RuleBase" id="RU004478"/>
    </source>
</evidence>
<protein>
    <recommendedName>
        <fullName evidence="4">Protein GrpE</fullName>
    </recommendedName>
    <alternativeName>
        <fullName evidence="4">HSP-70 cofactor</fullName>
    </alternativeName>
</protein>
<organism evidence="7 8">
    <name type="scientific">Candidatus Cytomitobacter primus</name>
    <dbReference type="NCBI Taxonomy" id="2066024"/>
    <lineage>
        <taxon>Bacteria</taxon>
        <taxon>Pseudomonadati</taxon>
        <taxon>Pseudomonadota</taxon>
        <taxon>Alphaproteobacteria</taxon>
        <taxon>Holosporales</taxon>
        <taxon>Holosporaceae</taxon>
        <taxon>Candidatus Cytomitobacter</taxon>
    </lineage>
</organism>
<comment type="function">
    <text evidence="4">Participates actively in the response to hyperosmotic and heat shock by preventing the aggregation of stress-denatured proteins, in association with DnaK and GrpE. It is the nucleotide exchange factor for DnaK and may function as a thermosensor. Unfolded proteins bind initially to DnaJ; upon interaction with the DnaJ-bound protein, DnaK hydrolyzes its bound ATP, resulting in the formation of a stable complex. GrpE releases ADP from DnaK; ATP binding to DnaK triggers the release of the substrate protein, thus completing the reaction cycle. Several rounds of ATP-dependent interactions between DnaJ, DnaK and GrpE are required for fully efficient folding.</text>
</comment>
<evidence type="ECO:0000313" key="7">
    <source>
        <dbReference type="EMBL" id="QEK38641.1"/>
    </source>
</evidence>
<dbReference type="PRINTS" id="PR00773">
    <property type="entry name" value="GRPEPROTEIN"/>
</dbReference>
<dbReference type="HAMAP" id="MF_01151">
    <property type="entry name" value="GrpE"/>
    <property type="match status" value="1"/>
</dbReference>